<evidence type="ECO:0000313" key="2">
    <source>
        <dbReference type="EMBL" id="WJW69788.1"/>
    </source>
</evidence>
<organism evidence="1 3">
    <name type="scientific">Candidatus Chlorohelix allophototropha</name>
    <dbReference type="NCBI Taxonomy" id="3003348"/>
    <lineage>
        <taxon>Bacteria</taxon>
        <taxon>Bacillati</taxon>
        <taxon>Chloroflexota</taxon>
        <taxon>Chloroflexia</taxon>
        <taxon>Candidatus Chloroheliales</taxon>
        <taxon>Candidatus Chloroheliaceae</taxon>
        <taxon>Candidatus Chlorohelix</taxon>
    </lineage>
</organism>
<evidence type="ECO:0000313" key="3">
    <source>
        <dbReference type="Proteomes" id="UP000521676"/>
    </source>
</evidence>
<dbReference type="Proteomes" id="UP000521676">
    <property type="component" value="Unassembled WGS sequence"/>
</dbReference>
<reference evidence="1 3" key="1">
    <citation type="submission" date="2020-06" db="EMBL/GenBank/DDBJ databases">
        <title>Anoxygenic phototrophic Chloroflexota member uses a Type I reaction center.</title>
        <authorList>
            <person name="Tsuji J.M."/>
            <person name="Shaw N.A."/>
            <person name="Nagashima S."/>
            <person name="Venkiteswaran J."/>
            <person name="Schiff S.L."/>
            <person name="Hanada S."/>
            <person name="Tank M."/>
            <person name="Neufeld J.D."/>
        </authorList>
    </citation>
    <scope>NUCLEOTIDE SEQUENCE [LARGE SCALE GENOMIC DNA]</scope>
    <source>
        <strain evidence="1">L227-S17</strain>
    </source>
</reference>
<dbReference type="AlphaFoldDB" id="A0A8T7M725"/>
<keyword evidence="4" id="KW-1185">Reference proteome</keyword>
<dbReference type="RefSeq" id="WP_341471661.1">
    <property type="nucleotide sequence ID" value="NZ_CP128400.1"/>
</dbReference>
<dbReference type="Proteomes" id="UP001431572">
    <property type="component" value="Chromosome 2"/>
</dbReference>
<reference evidence="2" key="2">
    <citation type="journal article" date="2024" name="Nature">
        <title>Anoxygenic phototroph of the Chloroflexota uses a type I reaction centre.</title>
        <authorList>
            <person name="Tsuji J.M."/>
            <person name="Shaw N.A."/>
            <person name="Nagashima S."/>
            <person name="Venkiteswaran J.J."/>
            <person name="Schiff S.L."/>
            <person name="Watanabe T."/>
            <person name="Fukui M."/>
            <person name="Hanada S."/>
            <person name="Tank M."/>
            <person name="Neufeld J.D."/>
        </authorList>
    </citation>
    <scope>NUCLEOTIDE SEQUENCE</scope>
    <source>
        <strain evidence="2">L227-S17</strain>
    </source>
</reference>
<dbReference type="EMBL" id="CP128400">
    <property type="protein sequence ID" value="WJW69788.1"/>
    <property type="molecule type" value="Genomic_DNA"/>
</dbReference>
<name>A0A8T7M725_9CHLR</name>
<proteinExistence type="predicted"/>
<evidence type="ECO:0000313" key="1">
    <source>
        <dbReference type="EMBL" id="NWJ47884.1"/>
    </source>
</evidence>
<evidence type="ECO:0000313" key="4">
    <source>
        <dbReference type="Proteomes" id="UP001431572"/>
    </source>
</evidence>
<protein>
    <submittedName>
        <fullName evidence="1">Uncharacterized protein</fullName>
    </submittedName>
</protein>
<gene>
    <name evidence="1" type="ORF">HXX08_18680</name>
    <name evidence="2" type="ORF">OZ401_003418</name>
</gene>
<sequence length="48" mass="5442">MSTNELEGLVSTLRRLMNKAQQAGDTIEYFRLGEELRMADAVLKSIKN</sequence>
<dbReference type="EMBL" id="JACATZ010000003">
    <property type="protein sequence ID" value="NWJ47884.1"/>
    <property type="molecule type" value="Genomic_DNA"/>
</dbReference>
<accession>A0A8T7M725</accession>